<keyword evidence="6 9" id="KW-0238">DNA-binding</keyword>
<keyword evidence="4 9" id="KW-0159">Chromosome partition</keyword>
<dbReference type="InterPro" id="IPR004107">
    <property type="entry name" value="Integrase_SAM-like_N"/>
</dbReference>
<dbReference type="GO" id="GO:0051301">
    <property type="term" value="P:cell division"/>
    <property type="evidence" value="ECO:0007669"/>
    <property type="project" value="UniProtKB-KW"/>
</dbReference>
<reference evidence="13 14" key="1">
    <citation type="submission" date="2017-07" db="EMBL/GenBank/DDBJ databases">
        <title>Draft whole genome sequences of clinical Proprionibacteriaceae strains.</title>
        <authorList>
            <person name="Bernier A.-M."/>
            <person name="Bernard K."/>
            <person name="Domingo M.-C."/>
        </authorList>
    </citation>
    <scope>NUCLEOTIDE SEQUENCE [LARGE SCALE GENOMIC DNA]</scope>
    <source>
        <strain evidence="13 14">NML 030167</strain>
    </source>
</reference>
<organism evidence="13 14">
    <name type="scientific">Enemella evansiae</name>
    <dbReference type="NCBI Taxonomy" id="2016499"/>
    <lineage>
        <taxon>Bacteria</taxon>
        <taxon>Bacillati</taxon>
        <taxon>Actinomycetota</taxon>
        <taxon>Actinomycetes</taxon>
        <taxon>Propionibacteriales</taxon>
        <taxon>Propionibacteriaceae</taxon>
        <taxon>Enemella</taxon>
    </lineage>
</organism>
<keyword evidence="3 9" id="KW-0132">Cell division</keyword>
<sequence length="333" mass="36304">MSVPKPAPATAHTGAVTEEQGAQPPPEGDELSEAYARVLADYERHLAAERHLSEHTVRAYRGDLTGLFTHLQKLGHDDLGGVDRRDLRSWLANQQSRGAERTTLQRRAAAARVFFAWCHRTGRVATDPAATLRSPKLPSRLPPTLGRGEADEMLRGAVARAAEEPGPVGVRDVALLEVLYATGIRVAELCGMDLADLDTDRRLLRVLGKGNKQRTVPMGGPAWRALDAWLAVRGELVGDRSGNAVFLGERGGRIDQRVVRRIVHRALLATEGAPDLGPHGLRHAMATHLLEGGADLRSVQEMLGHASLATTQLYTHVTNDRLRQAFRQAHPRA</sequence>
<dbReference type="HAMAP" id="MF_01808">
    <property type="entry name" value="Recomb_XerC_XerD"/>
    <property type="match status" value="1"/>
</dbReference>
<feature type="active site" description="O-(3'-phospho-DNA)-tyrosine intermediate" evidence="9">
    <location>
        <position position="314"/>
    </location>
</feature>
<dbReference type="AlphaFoldDB" id="A0A255GFD6"/>
<dbReference type="EMBL" id="NMVO01000012">
    <property type="protein sequence ID" value="OYO14560.1"/>
    <property type="molecule type" value="Genomic_DNA"/>
</dbReference>
<feature type="domain" description="Core-binding (CB)" evidence="12">
    <location>
        <begin position="33"/>
        <end position="119"/>
    </location>
</feature>
<dbReference type="Pfam" id="PF02899">
    <property type="entry name" value="Phage_int_SAM_1"/>
    <property type="match status" value="1"/>
</dbReference>
<dbReference type="PROSITE" id="PS51898">
    <property type="entry name" value="TYR_RECOMBINASE"/>
    <property type="match status" value="1"/>
</dbReference>
<keyword evidence="7 9" id="KW-0233">DNA recombination</keyword>
<dbReference type="GO" id="GO:0009037">
    <property type="term" value="F:tyrosine-based site-specific recombinase activity"/>
    <property type="evidence" value="ECO:0007669"/>
    <property type="project" value="UniProtKB-UniRule"/>
</dbReference>
<dbReference type="SUPFAM" id="SSF56349">
    <property type="entry name" value="DNA breaking-rejoining enzymes"/>
    <property type="match status" value="1"/>
</dbReference>
<evidence type="ECO:0000259" key="11">
    <source>
        <dbReference type="PROSITE" id="PS51898"/>
    </source>
</evidence>
<dbReference type="PANTHER" id="PTHR30349">
    <property type="entry name" value="PHAGE INTEGRASE-RELATED"/>
    <property type="match status" value="1"/>
</dbReference>
<comment type="subcellular location">
    <subcellularLocation>
        <location evidence="1 9">Cytoplasm</location>
    </subcellularLocation>
</comment>
<evidence type="ECO:0000256" key="5">
    <source>
        <dbReference type="ARBA" id="ARBA00022908"/>
    </source>
</evidence>
<feature type="active site" evidence="9">
    <location>
        <position position="209"/>
    </location>
</feature>
<evidence type="ECO:0000256" key="4">
    <source>
        <dbReference type="ARBA" id="ARBA00022829"/>
    </source>
</evidence>
<feature type="active site" evidence="9">
    <location>
        <position position="279"/>
    </location>
</feature>
<dbReference type="GO" id="GO:0006313">
    <property type="term" value="P:DNA transposition"/>
    <property type="evidence" value="ECO:0007669"/>
    <property type="project" value="UniProtKB-UniRule"/>
</dbReference>
<feature type="active site" evidence="9">
    <location>
        <position position="185"/>
    </location>
</feature>
<proteinExistence type="inferred from homology"/>
<evidence type="ECO:0000313" key="13">
    <source>
        <dbReference type="EMBL" id="OYO14560.1"/>
    </source>
</evidence>
<evidence type="ECO:0000256" key="3">
    <source>
        <dbReference type="ARBA" id="ARBA00022618"/>
    </source>
</evidence>
<dbReference type="InterPro" id="IPR013762">
    <property type="entry name" value="Integrase-like_cat_sf"/>
</dbReference>
<keyword evidence="5 9" id="KW-0229">DNA integration</keyword>
<dbReference type="GO" id="GO:0007059">
    <property type="term" value="P:chromosome segregation"/>
    <property type="evidence" value="ECO:0007669"/>
    <property type="project" value="UniProtKB-UniRule"/>
</dbReference>
<dbReference type="OrthoDB" id="9801717at2"/>
<name>A0A255GFD6_9ACTN</name>
<keyword evidence="14" id="KW-1185">Reference proteome</keyword>
<evidence type="ECO:0000256" key="2">
    <source>
        <dbReference type="ARBA" id="ARBA00022490"/>
    </source>
</evidence>
<feature type="active site" evidence="9">
    <location>
        <position position="305"/>
    </location>
</feature>
<dbReference type="GO" id="GO:0003677">
    <property type="term" value="F:DNA binding"/>
    <property type="evidence" value="ECO:0007669"/>
    <property type="project" value="UniProtKB-UniRule"/>
</dbReference>
<dbReference type="InterPro" id="IPR050090">
    <property type="entry name" value="Tyrosine_recombinase_XerCD"/>
</dbReference>
<gene>
    <name evidence="9" type="primary">xerC</name>
    <name evidence="13" type="ORF">CGZ94_08215</name>
</gene>
<keyword evidence="2 9" id="KW-0963">Cytoplasm</keyword>
<accession>A0A255GFD6</accession>
<comment type="similarity">
    <text evidence="9">Belongs to the 'phage' integrase family. XerC subfamily.</text>
</comment>
<protein>
    <recommendedName>
        <fullName evidence="9">Tyrosine recombinase XerC</fullName>
    </recommendedName>
</protein>
<comment type="subunit">
    <text evidence="9">Forms a cyclic heterotetrameric complex composed of two molecules of XerC and two molecules of XerD.</text>
</comment>
<dbReference type="Gene3D" id="1.10.150.130">
    <property type="match status" value="1"/>
</dbReference>
<dbReference type="PANTHER" id="PTHR30349:SF77">
    <property type="entry name" value="TYROSINE RECOMBINASE XERC"/>
    <property type="match status" value="1"/>
</dbReference>
<evidence type="ECO:0000256" key="6">
    <source>
        <dbReference type="ARBA" id="ARBA00023125"/>
    </source>
</evidence>
<evidence type="ECO:0000313" key="14">
    <source>
        <dbReference type="Proteomes" id="UP000215896"/>
    </source>
</evidence>
<dbReference type="InterPro" id="IPR011010">
    <property type="entry name" value="DNA_brk_join_enz"/>
</dbReference>
<feature type="domain" description="Tyr recombinase" evidence="11">
    <location>
        <begin position="140"/>
        <end position="327"/>
    </location>
</feature>
<dbReference type="InterPro" id="IPR002104">
    <property type="entry name" value="Integrase_catalytic"/>
</dbReference>
<dbReference type="Pfam" id="PF00589">
    <property type="entry name" value="Phage_integrase"/>
    <property type="match status" value="1"/>
</dbReference>
<evidence type="ECO:0000256" key="7">
    <source>
        <dbReference type="ARBA" id="ARBA00023172"/>
    </source>
</evidence>
<dbReference type="Gene3D" id="1.10.443.10">
    <property type="entry name" value="Intergrase catalytic core"/>
    <property type="match status" value="1"/>
</dbReference>
<comment type="function">
    <text evidence="9">Site-specific tyrosine recombinase, which acts by catalyzing the cutting and rejoining of the recombining DNA molecules. The XerC-XerD complex is essential to convert dimers of the bacterial chromosome into monomers to permit their segregation at cell division. It also contributes to the segregational stability of plasmids.</text>
</comment>
<dbReference type="Proteomes" id="UP000215896">
    <property type="component" value="Unassembled WGS sequence"/>
</dbReference>
<dbReference type="InterPro" id="IPR010998">
    <property type="entry name" value="Integrase_recombinase_N"/>
</dbReference>
<dbReference type="GO" id="GO:0005737">
    <property type="term" value="C:cytoplasm"/>
    <property type="evidence" value="ECO:0007669"/>
    <property type="project" value="UniProtKB-SubCell"/>
</dbReference>
<dbReference type="CDD" id="cd00798">
    <property type="entry name" value="INT_XerDC_C"/>
    <property type="match status" value="1"/>
</dbReference>
<dbReference type="PROSITE" id="PS51900">
    <property type="entry name" value="CB"/>
    <property type="match status" value="1"/>
</dbReference>
<feature type="active site" evidence="9">
    <location>
        <position position="282"/>
    </location>
</feature>
<dbReference type="InterPro" id="IPR044068">
    <property type="entry name" value="CB"/>
</dbReference>
<comment type="caution">
    <text evidence="13">The sequence shown here is derived from an EMBL/GenBank/DDBJ whole genome shotgun (WGS) entry which is preliminary data.</text>
</comment>
<evidence type="ECO:0000256" key="1">
    <source>
        <dbReference type="ARBA" id="ARBA00004496"/>
    </source>
</evidence>
<evidence type="ECO:0000256" key="10">
    <source>
        <dbReference type="SAM" id="MobiDB-lite"/>
    </source>
</evidence>
<evidence type="ECO:0000259" key="12">
    <source>
        <dbReference type="PROSITE" id="PS51900"/>
    </source>
</evidence>
<feature type="region of interest" description="Disordered" evidence="10">
    <location>
        <begin position="1"/>
        <end position="30"/>
    </location>
</feature>
<dbReference type="NCBIfam" id="NF001399">
    <property type="entry name" value="PRK00283.1"/>
    <property type="match status" value="1"/>
</dbReference>
<dbReference type="InterPro" id="IPR023009">
    <property type="entry name" value="Tyrosine_recombinase_XerC/XerD"/>
</dbReference>
<keyword evidence="8 9" id="KW-0131">Cell cycle</keyword>
<evidence type="ECO:0000256" key="8">
    <source>
        <dbReference type="ARBA" id="ARBA00023306"/>
    </source>
</evidence>
<evidence type="ECO:0000256" key="9">
    <source>
        <dbReference type="HAMAP-Rule" id="MF_01808"/>
    </source>
</evidence>